<dbReference type="Proteomes" id="UP000000374">
    <property type="component" value="Chromosome"/>
</dbReference>
<dbReference type="GO" id="GO:0006633">
    <property type="term" value="P:fatty acid biosynthetic process"/>
    <property type="evidence" value="ECO:0007669"/>
    <property type="project" value="InterPro"/>
</dbReference>
<sequence length="139" mass="15036">MATPALQDMQVGDSIPALQLPAISRTTLALYAGASGDHNPIHIDIDFARSAGLDDVFAHGMLSAAYVGRLVTDWAGQQRLRRLHLRFTGITRVHDAPLCTGRVVERFTHGGELRLRLQLQCVNQTGDVKILGEAVVAAL</sequence>
<keyword evidence="3" id="KW-1185">Reference proteome</keyword>
<feature type="domain" description="MaoC-like" evidence="1">
    <location>
        <begin position="23"/>
        <end position="95"/>
    </location>
</feature>
<dbReference type="GO" id="GO:0005835">
    <property type="term" value="C:fatty acid synthase complex"/>
    <property type="evidence" value="ECO:0007669"/>
    <property type="project" value="InterPro"/>
</dbReference>
<dbReference type="OrthoDB" id="9774179at2"/>
<reference evidence="3" key="1">
    <citation type="submission" date="2006-12" db="EMBL/GenBank/DDBJ databases">
        <title>Complete sequence of chromosome 1 of Verminephrobacter eiseniae EF01-2.</title>
        <authorList>
            <person name="Copeland A."/>
            <person name="Lucas S."/>
            <person name="Lapidus A."/>
            <person name="Barry K."/>
            <person name="Detter J.C."/>
            <person name="Glavina del Rio T."/>
            <person name="Dalin E."/>
            <person name="Tice H."/>
            <person name="Pitluck S."/>
            <person name="Chertkov O."/>
            <person name="Brettin T."/>
            <person name="Bruce D."/>
            <person name="Han C."/>
            <person name="Tapia R."/>
            <person name="Gilna P."/>
            <person name="Schmutz J."/>
            <person name="Larimer F."/>
            <person name="Land M."/>
            <person name="Hauser L."/>
            <person name="Kyrpides N."/>
            <person name="Kim E."/>
            <person name="Stahl D."/>
            <person name="Richardson P."/>
        </authorList>
    </citation>
    <scope>NUCLEOTIDE SEQUENCE [LARGE SCALE GENOMIC DNA]</scope>
    <source>
        <strain evidence="3">EF01-2</strain>
    </source>
</reference>
<dbReference type="PANTHER" id="PTHR43841:SF3">
    <property type="entry name" value="(3R)-HYDROXYACYL-ACP DEHYDRATASE SUBUNIT HADB"/>
    <property type="match status" value="1"/>
</dbReference>
<dbReference type="AlphaFoldDB" id="A1WM19"/>
<dbReference type="SUPFAM" id="SSF54637">
    <property type="entry name" value="Thioesterase/thiol ester dehydrase-isomerase"/>
    <property type="match status" value="1"/>
</dbReference>
<dbReference type="Pfam" id="PF01575">
    <property type="entry name" value="MaoC_dehydratas"/>
    <property type="match status" value="1"/>
</dbReference>
<protein>
    <submittedName>
        <fullName evidence="2">MaoC domain protein dehydratase</fullName>
    </submittedName>
</protein>
<dbReference type="PANTHER" id="PTHR43841">
    <property type="entry name" value="3-HYDROXYACYL-THIOESTER DEHYDRATASE HTDX-RELATED"/>
    <property type="match status" value="1"/>
</dbReference>
<name>A1WM19_VEREI</name>
<evidence type="ECO:0000313" key="2">
    <source>
        <dbReference type="EMBL" id="ABM58676.1"/>
    </source>
</evidence>
<organism evidence="2 3">
    <name type="scientific">Verminephrobacter eiseniae (strain EF01-2)</name>
    <dbReference type="NCBI Taxonomy" id="391735"/>
    <lineage>
        <taxon>Bacteria</taxon>
        <taxon>Pseudomonadati</taxon>
        <taxon>Pseudomonadota</taxon>
        <taxon>Betaproteobacteria</taxon>
        <taxon>Burkholderiales</taxon>
        <taxon>Comamonadaceae</taxon>
        <taxon>Verminephrobacter</taxon>
    </lineage>
</organism>
<dbReference type="KEGG" id="vei:Veis_2940"/>
<dbReference type="PRINTS" id="PR01483">
    <property type="entry name" value="FASYNTHASE"/>
</dbReference>
<dbReference type="RefSeq" id="WP_011810672.1">
    <property type="nucleotide sequence ID" value="NC_008786.1"/>
</dbReference>
<dbReference type="InterPro" id="IPR029069">
    <property type="entry name" value="HotDog_dom_sf"/>
</dbReference>
<evidence type="ECO:0000313" key="3">
    <source>
        <dbReference type="Proteomes" id="UP000000374"/>
    </source>
</evidence>
<dbReference type="eggNOG" id="COG2030">
    <property type="taxonomic scope" value="Bacteria"/>
</dbReference>
<dbReference type="InterPro" id="IPR002539">
    <property type="entry name" value="MaoC-like_dom"/>
</dbReference>
<dbReference type="HOGENOM" id="CLU_094876_4_1_4"/>
<dbReference type="GeneID" id="76461424"/>
<dbReference type="CDD" id="cd03453">
    <property type="entry name" value="SAV4209_like"/>
    <property type="match status" value="1"/>
</dbReference>
<gene>
    <name evidence="2" type="ordered locus">Veis_2940</name>
</gene>
<dbReference type="GO" id="GO:0004312">
    <property type="term" value="F:fatty acid synthase activity"/>
    <property type="evidence" value="ECO:0007669"/>
    <property type="project" value="InterPro"/>
</dbReference>
<dbReference type="EMBL" id="CP000542">
    <property type="protein sequence ID" value="ABM58676.1"/>
    <property type="molecule type" value="Genomic_DNA"/>
</dbReference>
<accession>A1WM19</accession>
<dbReference type="STRING" id="391735.Veis_2940"/>
<dbReference type="Gene3D" id="3.10.129.10">
    <property type="entry name" value="Hotdog Thioesterase"/>
    <property type="match status" value="1"/>
</dbReference>
<dbReference type="InterPro" id="IPR003965">
    <property type="entry name" value="Fatty_acid_synthase"/>
</dbReference>
<evidence type="ECO:0000259" key="1">
    <source>
        <dbReference type="Pfam" id="PF01575"/>
    </source>
</evidence>
<proteinExistence type="predicted"/>